<feature type="domain" description="Nucleoside diphosphate kinase-like" evidence="12">
    <location>
        <begin position="1"/>
        <end position="138"/>
    </location>
</feature>
<keyword evidence="7 11" id="KW-0418">Kinase</keyword>
<dbReference type="AlphaFoldDB" id="A0A9Q9F8H7"/>
<keyword evidence="8 11" id="KW-0067">ATP-binding</keyword>
<evidence type="ECO:0000256" key="7">
    <source>
        <dbReference type="ARBA" id="ARBA00022777"/>
    </source>
</evidence>
<dbReference type="PROSITE" id="PS51374">
    <property type="entry name" value="NDPK_LIKE"/>
    <property type="match status" value="1"/>
</dbReference>
<reference evidence="13" key="1">
    <citation type="submission" date="2022-08" db="EMBL/GenBank/DDBJ databases">
        <title>Encephalitozoon hellem ATCC 50604 Complete Genome.</title>
        <authorList>
            <person name="Mascarenhas dos Santos A.C."/>
            <person name="Julian A.T."/>
            <person name="Pombert J.-F."/>
        </authorList>
    </citation>
    <scope>NUCLEOTIDE SEQUENCE</scope>
    <source>
        <strain evidence="13">ATCC 50604</strain>
    </source>
</reference>
<evidence type="ECO:0000256" key="10">
    <source>
        <dbReference type="RuleBase" id="RU004011"/>
    </source>
</evidence>
<keyword evidence="5 11" id="KW-0808">Transferase</keyword>
<dbReference type="InterPro" id="IPR001564">
    <property type="entry name" value="Nucleoside_diP_kinase"/>
</dbReference>
<evidence type="ECO:0000256" key="1">
    <source>
        <dbReference type="ARBA" id="ARBA00001946"/>
    </source>
</evidence>
<dbReference type="Gene3D" id="3.30.70.141">
    <property type="entry name" value="Nucleoside diphosphate kinase-like domain"/>
    <property type="match status" value="1"/>
</dbReference>
<reference evidence="14 16" key="2">
    <citation type="submission" date="2023-02" db="EMBL/GenBank/DDBJ databases">
        <title>Encephalitozoon hellem ATCC 50451 complete genome.</title>
        <authorList>
            <person name="Mascarenhas dos Santos A.C."/>
            <person name="Julian A.T."/>
            <person name="Pombert J.-F."/>
        </authorList>
    </citation>
    <scope>NUCLEOTIDE SEQUENCE [LARGE SCALE GENOMIC DNA]</scope>
    <source>
        <strain evidence="14 16">ATCC 50451</strain>
    </source>
</reference>
<evidence type="ECO:0000256" key="5">
    <source>
        <dbReference type="ARBA" id="ARBA00022679"/>
    </source>
</evidence>
<evidence type="ECO:0000256" key="11">
    <source>
        <dbReference type="RuleBase" id="RU004013"/>
    </source>
</evidence>
<protein>
    <recommendedName>
        <fullName evidence="4 11">Nucleoside diphosphate kinase</fullName>
        <ecNumber evidence="3 11">2.7.4.6</ecNumber>
    </recommendedName>
</protein>
<evidence type="ECO:0000256" key="9">
    <source>
        <dbReference type="PROSITE-ProRule" id="PRU00706"/>
    </source>
</evidence>
<feature type="binding site" evidence="9">
    <location>
        <position position="112"/>
    </location>
    <ligand>
        <name>ATP</name>
        <dbReference type="ChEBI" id="CHEBI:30616"/>
    </ligand>
</feature>
<dbReference type="GO" id="GO:0006183">
    <property type="term" value="P:GTP biosynthetic process"/>
    <property type="evidence" value="ECO:0007669"/>
    <property type="project" value="InterPro"/>
</dbReference>
<evidence type="ECO:0000313" key="14">
    <source>
        <dbReference type="EMBL" id="WEL38913.1"/>
    </source>
</evidence>
<evidence type="ECO:0000256" key="8">
    <source>
        <dbReference type="ARBA" id="ARBA00022840"/>
    </source>
</evidence>
<comment type="catalytic activity">
    <reaction evidence="11">
        <text>a 2'-deoxyribonucleoside 5'-diphosphate + ATP = a 2'-deoxyribonucleoside 5'-triphosphate + ADP</text>
        <dbReference type="Rhea" id="RHEA:44640"/>
        <dbReference type="ChEBI" id="CHEBI:30616"/>
        <dbReference type="ChEBI" id="CHEBI:61560"/>
        <dbReference type="ChEBI" id="CHEBI:73316"/>
        <dbReference type="ChEBI" id="CHEBI:456216"/>
        <dbReference type="EC" id="2.7.4.6"/>
    </reaction>
</comment>
<dbReference type="EMBL" id="CP119067">
    <property type="protein sequence ID" value="WEL38913.1"/>
    <property type="molecule type" value="Genomic_DNA"/>
</dbReference>
<sequence length="147" mass="16565">MEKTFIMIKPDGIKRRLISKIIQRFEEKGLYLAACKCMMAKREVLEQHYSHLSSKPFFNEMVESMMSGMVLAMVWVGKNAVSVGRKLIGETDPQAASSGTIRGDYGLTVGKNIIHGSDSVENAEKEIKLWIGDDVLPVSFFDEAWIY</sequence>
<evidence type="ECO:0000256" key="2">
    <source>
        <dbReference type="ARBA" id="ARBA00008142"/>
    </source>
</evidence>
<dbReference type="GO" id="GO:0006228">
    <property type="term" value="P:UTP biosynthetic process"/>
    <property type="evidence" value="ECO:0007669"/>
    <property type="project" value="InterPro"/>
</dbReference>
<feature type="binding site" evidence="9">
    <location>
        <position position="85"/>
    </location>
    <ligand>
        <name>ATP</name>
        <dbReference type="ChEBI" id="CHEBI:30616"/>
    </ligand>
</feature>
<dbReference type="GO" id="GO:0004550">
    <property type="term" value="F:nucleoside diphosphate kinase activity"/>
    <property type="evidence" value="ECO:0007669"/>
    <property type="project" value="UniProtKB-EC"/>
</dbReference>
<proteinExistence type="inferred from homology"/>
<feature type="binding site" evidence="9">
    <location>
        <position position="91"/>
    </location>
    <ligand>
        <name>ATP</name>
        <dbReference type="ChEBI" id="CHEBI:30616"/>
    </ligand>
</feature>
<accession>A0A9Q9F8H7</accession>
<dbReference type="PROSITE" id="PS00469">
    <property type="entry name" value="NDPK"/>
    <property type="match status" value="1"/>
</dbReference>
<comment type="cofactor">
    <cofactor evidence="1">
        <name>Mg(2+)</name>
        <dbReference type="ChEBI" id="CHEBI:18420"/>
    </cofactor>
</comment>
<dbReference type="CDD" id="cd04413">
    <property type="entry name" value="NDPk_I"/>
    <property type="match status" value="1"/>
</dbReference>
<evidence type="ECO:0000256" key="4">
    <source>
        <dbReference type="ARBA" id="ARBA00017632"/>
    </source>
</evidence>
<dbReference type="SUPFAM" id="SSF54919">
    <property type="entry name" value="Nucleoside diphosphate kinase, NDK"/>
    <property type="match status" value="1"/>
</dbReference>
<comment type="similarity">
    <text evidence="2 9 10">Belongs to the NDK family.</text>
</comment>
<feature type="binding site" evidence="9">
    <location>
        <position position="57"/>
    </location>
    <ligand>
        <name>ATP</name>
        <dbReference type="ChEBI" id="CHEBI:30616"/>
    </ligand>
</feature>
<evidence type="ECO:0000313" key="15">
    <source>
        <dbReference type="Proteomes" id="UP001059546"/>
    </source>
</evidence>
<feature type="active site" description="Pros-phosphohistidine intermediate" evidence="9">
    <location>
        <position position="115"/>
    </location>
</feature>
<dbReference type="Proteomes" id="UP001217963">
    <property type="component" value="Chromosome VI"/>
</dbReference>
<dbReference type="PRINTS" id="PR01243">
    <property type="entry name" value="NUCDPKINASE"/>
</dbReference>
<dbReference type="InterPro" id="IPR034907">
    <property type="entry name" value="NDK-like_dom"/>
</dbReference>
<organism evidence="13 15">
    <name type="scientific">Encephalitozoon hellem</name>
    <name type="common">Microsporidian parasite</name>
    <dbReference type="NCBI Taxonomy" id="27973"/>
    <lineage>
        <taxon>Eukaryota</taxon>
        <taxon>Fungi</taxon>
        <taxon>Fungi incertae sedis</taxon>
        <taxon>Microsporidia</taxon>
        <taxon>Unikaryonidae</taxon>
        <taxon>Encephalitozoon</taxon>
    </lineage>
</organism>
<dbReference type="NCBIfam" id="NF001908">
    <property type="entry name" value="PRK00668.1"/>
    <property type="match status" value="1"/>
</dbReference>
<dbReference type="EMBL" id="CP075152">
    <property type="protein sequence ID" value="UTX43448.1"/>
    <property type="molecule type" value="Genomic_DNA"/>
</dbReference>
<evidence type="ECO:0000313" key="13">
    <source>
        <dbReference type="EMBL" id="UTX43448.1"/>
    </source>
</evidence>
<dbReference type="FunFam" id="3.30.70.141:FF:000002">
    <property type="entry name" value="Nucleoside diphosphate kinase"/>
    <property type="match status" value="1"/>
</dbReference>
<feature type="binding site" evidence="9">
    <location>
        <position position="9"/>
    </location>
    <ligand>
        <name>ATP</name>
        <dbReference type="ChEBI" id="CHEBI:30616"/>
    </ligand>
</feature>
<dbReference type="Proteomes" id="UP001059546">
    <property type="component" value="Chromosome VI"/>
</dbReference>
<feature type="binding site" evidence="9">
    <location>
        <position position="102"/>
    </location>
    <ligand>
        <name>ATP</name>
        <dbReference type="ChEBI" id="CHEBI:30616"/>
    </ligand>
</feature>
<dbReference type="InterPro" id="IPR036850">
    <property type="entry name" value="NDK-like_dom_sf"/>
</dbReference>
<keyword evidence="16" id="KW-1185">Reference proteome</keyword>
<dbReference type="HAMAP" id="MF_00451">
    <property type="entry name" value="NDP_kinase"/>
    <property type="match status" value="1"/>
</dbReference>
<evidence type="ECO:0000256" key="6">
    <source>
        <dbReference type="ARBA" id="ARBA00022741"/>
    </source>
</evidence>
<dbReference type="SMART" id="SM00562">
    <property type="entry name" value="NDK"/>
    <property type="match status" value="1"/>
</dbReference>
<gene>
    <name evidence="13" type="ORF">GPU96_06g12000</name>
    <name evidence="14" type="ORF">PFJ87_06g01820</name>
</gene>
<dbReference type="EC" id="2.7.4.6" evidence="3 11"/>
<dbReference type="InterPro" id="IPR023005">
    <property type="entry name" value="Nucleoside_diP_kinase_AS"/>
</dbReference>
<dbReference type="OrthoDB" id="2162449at2759"/>
<keyword evidence="6 11" id="KW-0547">Nucleotide-binding</keyword>
<evidence type="ECO:0000256" key="3">
    <source>
        <dbReference type="ARBA" id="ARBA00012966"/>
    </source>
</evidence>
<evidence type="ECO:0000313" key="16">
    <source>
        <dbReference type="Proteomes" id="UP001217963"/>
    </source>
</evidence>
<dbReference type="GO" id="GO:0006241">
    <property type="term" value="P:CTP biosynthetic process"/>
    <property type="evidence" value="ECO:0007669"/>
    <property type="project" value="InterPro"/>
</dbReference>
<dbReference type="Pfam" id="PF00334">
    <property type="entry name" value="NDK"/>
    <property type="match status" value="1"/>
</dbReference>
<dbReference type="PANTHER" id="PTHR11349">
    <property type="entry name" value="NUCLEOSIDE DIPHOSPHATE KINASE"/>
    <property type="match status" value="1"/>
</dbReference>
<name>A0A9Q9F8H7_ENCHE</name>
<dbReference type="GO" id="GO:0005524">
    <property type="term" value="F:ATP binding"/>
    <property type="evidence" value="ECO:0007669"/>
    <property type="project" value="UniProtKB-KW"/>
</dbReference>
<evidence type="ECO:0000259" key="12">
    <source>
        <dbReference type="SMART" id="SM00562"/>
    </source>
</evidence>